<dbReference type="KEGG" id="sacd:HS1genome_1436"/>
<dbReference type="InterPro" id="IPR027417">
    <property type="entry name" value="P-loop_NTPase"/>
</dbReference>
<keyword evidence="3" id="KW-1185">Reference proteome</keyword>
<dbReference type="Gene3D" id="3.40.50.300">
    <property type="entry name" value="P-loop containing nucleotide triphosphate hydrolases"/>
    <property type="match status" value="1"/>
</dbReference>
<evidence type="ECO:0000313" key="2">
    <source>
        <dbReference type="EMBL" id="BBD73047.1"/>
    </source>
</evidence>
<gene>
    <name evidence="2" type="ORF">HS1genome_1436</name>
</gene>
<protein>
    <recommendedName>
        <fullName evidence="1">ABC transporter domain-containing protein</fullName>
    </recommendedName>
</protein>
<sequence length="164" mass="17786">MTFRANAGEVTCVVGPNGAGKTTTLRVAAGIITNYQGEVMVAGTTPGKARTEGKVAYLPEEAYPYERLTGYENLQFYATLYARGDEERAAKMVERGALLSALGEALHRRTSEYSRGMKRRLLIARTLMTEAPLSILDEPTSGLDIESSVRVRRTIRDAPSSGGP</sequence>
<dbReference type="SUPFAM" id="SSF52540">
    <property type="entry name" value="P-loop containing nucleoside triphosphate hydrolases"/>
    <property type="match status" value="1"/>
</dbReference>
<evidence type="ECO:0000259" key="1">
    <source>
        <dbReference type="Pfam" id="PF00005"/>
    </source>
</evidence>
<feature type="domain" description="ABC transporter" evidence="1">
    <location>
        <begin position="2"/>
        <end position="141"/>
    </location>
</feature>
<dbReference type="Pfam" id="PF00005">
    <property type="entry name" value="ABC_tran"/>
    <property type="match status" value="1"/>
</dbReference>
<dbReference type="Proteomes" id="UP000276741">
    <property type="component" value="Chromosome"/>
</dbReference>
<proteinExistence type="predicted"/>
<dbReference type="CDD" id="cd03230">
    <property type="entry name" value="ABC_DR_subfamily_A"/>
    <property type="match status" value="1"/>
</dbReference>
<dbReference type="PANTHER" id="PTHR43613:SF1">
    <property type="entry name" value="ABC TRANSPORTER, ATP-BINDING PROTEIN"/>
    <property type="match status" value="1"/>
</dbReference>
<dbReference type="GO" id="GO:0016887">
    <property type="term" value="F:ATP hydrolysis activity"/>
    <property type="evidence" value="ECO:0007669"/>
    <property type="project" value="InterPro"/>
</dbReference>
<dbReference type="PANTHER" id="PTHR43613">
    <property type="entry name" value="ABC TRANSPORTER, ATP-BINDING PROTEIN"/>
    <property type="match status" value="1"/>
</dbReference>
<dbReference type="GO" id="GO:0005524">
    <property type="term" value="F:ATP binding"/>
    <property type="evidence" value="ECO:0007669"/>
    <property type="project" value="InterPro"/>
</dbReference>
<name>A0A348B4E5_9CREN</name>
<organism evidence="2 3">
    <name type="scientific">Sulfodiicoccus acidiphilus</name>
    <dbReference type="NCBI Taxonomy" id="1670455"/>
    <lineage>
        <taxon>Archaea</taxon>
        <taxon>Thermoproteota</taxon>
        <taxon>Thermoprotei</taxon>
        <taxon>Sulfolobales</taxon>
        <taxon>Sulfolobaceae</taxon>
        <taxon>Sulfodiicoccus</taxon>
    </lineage>
</organism>
<evidence type="ECO:0000313" key="3">
    <source>
        <dbReference type="Proteomes" id="UP000276741"/>
    </source>
</evidence>
<accession>A0A348B4E5</accession>
<dbReference type="InterPro" id="IPR003439">
    <property type="entry name" value="ABC_transporter-like_ATP-bd"/>
</dbReference>
<dbReference type="AlphaFoldDB" id="A0A348B4E5"/>
<reference evidence="3" key="1">
    <citation type="submission" date="2018-04" db="EMBL/GenBank/DDBJ databases">
        <title>Complete genome sequence of Sulfodiicoccus acidiphilus strain HS-1.</title>
        <authorList>
            <person name="Sakai H.D."/>
            <person name="Kurosawa N."/>
        </authorList>
    </citation>
    <scope>NUCLEOTIDE SEQUENCE [LARGE SCALE GENOMIC DNA]</scope>
    <source>
        <strain evidence="3">HS-1</strain>
    </source>
</reference>
<dbReference type="EMBL" id="AP018553">
    <property type="protein sequence ID" value="BBD73047.1"/>
    <property type="molecule type" value="Genomic_DNA"/>
</dbReference>